<evidence type="ECO:0000313" key="4">
    <source>
        <dbReference type="Proteomes" id="UP000799757"/>
    </source>
</evidence>
<dbReference type="AlphaFoldDB" id="A0A6A6WWM6"/>
<name>A0A6A6WWM6_9PLEO</name>
<organism evidence="3 4">
    <name type="scientific">Melanomma pulvis-pyrius CBS 109.77</name>
    <dbReference type="NCBI Taxonomy" id="1314802"/>
    <lineage>
        <taxon>Eukaryota</taxon>
        <taxon>Fungi</taxon>
        <taxon>Dikarya</taxon>
        <taxon>Ascomycota</taxon>
        <taxon>Pezizomycotina</taxon>
        <taxon>Dothideomycetes</taxon>
        <taxon>Pleosporomycetidae</taxon>
        <taxon>Pleosporales</taxon>
        <taxon>Melanommataceae</taxon>
        <taxon>Melanomma</taxon>
    </lineage>
</organism>
<dbReference type="OrthoDB" id="3561681at2759"/>
<keyword evidence="2" id="KW-0472">Membrane</keyword>
<dbReference type="EMBL" id="MU002225">
    <property type="protein sequence ID" value="KAF2788333.1"/>
    <property type="molecule type" value="Genomic_DNA"/>
</dbReference>
<keyword evidence="2" id="KW-0812">Transmembrane</keyword>
<feature type="transmembrane region" description="Helical" evidence="2">
    <location>
        <begin position="406"/>
        <end position="427"/>
    </location>
</feature>
<feature type="transmembrane region" description="Helical" evidence="2">
    <location>
        <begin position="343"/>
        <end position="362"/>
    </location>
</feature>
<reference evidence="3" key="1">
    <citation type="journal article" date="2020" name="Stud. Mycol.">
        <title>101 Dothideomycetes genomes: a test case for predicting lifestyles and emergence of pathogens.</title>
        <authorList>
            <person name="Haridas S."/>
            <person name="Albert R."/>
            <person name="Binder M."/>
            <person name="Bloem J."/>
            <person name="Labutti K."/>
            <person name="Salamov A."/>
            <person name="Andreopoulos B."/>
            <person name="Baker S."/>
            <person name="Barry K."/>
            <person name="Bills G."/>
            <person name="Bluhm B."/>
            <person name="Cannon C."/>
            <person name="Castanera R."/>
            <person name="Culley D."/>
            <person name="Daum C."/>
            <person name="Ezra D."/>
            <person name="Gonzalez J."/>
            <person name="Henrissat B."/>
            <person name="Kuo A."/>
            <person name="Liang C."/>
            <person name="Lipzen A."/>
            <person name="Lutzoni F."/>
            <person name="Magnuson J."/>
            <person name="Mondo S."/>
            <person name="Nolan M."/>
            <person name="Ohm R."/>
            <person name="Pangilinan J."/>
            <person name="Park H.-J."/>
            <person name="Ramirez L."/>
            <person name="Alfaro M."/>
            <person name="Sun H."/>
            <person name="Tritt A."/>
            <person name="Yoshinaga Y."/>
            <person name="Zwiers L.-H."/>
            <person name="Turgeon B."/>
            <person name="Goodwin S."/>
            <person name="Spatafora J."/>
            <person name="Crous P."/>
            <person name="Grigoriev I."/>
        </authorList>
    </citation>
    <scope>NUCLEOTIDE SEQUENCE</scope>
    <source>
        <strain evidence="3">CBS 109.77</strain>
    </source>
</reference>
<evidence type="ECO:0000313" key="3">
    <source>
        <dbReference type="EMBL" id="KAF2788333.1"/>
    </source>
</evidence>
<accession>A0A6A6WWM6</accession>
<evidence type="ECO:0000256" key="1">
    <source>
        <dbReference type="SAM" id="Coils"/>
    </source>
</evidence>
<keyword evidence="4" id="KW-1185">Reference proteome</keyword>
<dbReference type="Proteomes" id="UP000799757">
    <property type="component" value="Unassembled WGS sequence"/>
</dbReference>
<keyword evidence="2" id="KW-1133">Transmembrane helix</keyword>
<proteinExistence type="predicted"/>
<sequence>VPRDSNKLRISPASFQDLVQSCRIPPSFVHSLCRHYLPHARGYQEISSRPDSTSYGHWYFLPVRVQVLCTDKRSGHTASASNTNQMNPFNYLHLPNAEVDIRGSSIAIYSNHDIRTGNSVFAVFNLLDGRWDKAVEEPQIRVGEAIHHASKSGQSLSSYFPHLVYLTSVSRWWTNSMSSVNNQLISYEKDLQQEMDSEKDSTNFYATINRALHSIAAHLHRYRSELNSLEAVIMDISRQLTELRHLHESTEDSNRQIAHGLDQTASQVRATNDFSQELEKKLSNILALLFNRIQIANTQSMNEVLRAIQTDTQTSQRLSEEMQKDSLSMKTVRSPFRRSYKYVLIRALINLIQIAVVTMFFLPGATFAVGLPIFTLLQYDLTNAPQALFSMPFMDSNSWISSISRIWLWFAFTVPATTFVFLFYLYYKRQGERRAAEAKKQKEECKLDVEEV</sequence>
<evidence type="ECO:0000256" key="2">
    <source>
        <dbReference type="SAM" id="Phobius"/>
    </source>
</evidence>
<gene>
    <name evidence="3" type="ORF">K505DRAFT_255767</name>
</gene>
<feature type="coiled-coil region" evidence="1">
    <location>
        <begin position="219"/>
        <end position="246"/>
    </location>
</feature>
<feature type="non-terminal residue" evidence="3">
    <location>
        <position position="1"/>
    </location>
</feature>
<protein>
    <submittedName>
        <fullName evidence="3">Uncharacterized protein</fullName>
    </submittedName>
</protein>
<keyword evidence="1" id="KW-0175">Coiled coil</keyword>